<evidence type="ECO:0000313" key="2">
    <source>
        <dbReference type="WBParaSite" id="Csp11.Scaffold629.g15914.t1"/>
    </source>
</evidence>
<accession>A0A1I7U8G1</accession>
<keyword evidence="1" id="KW-1185">Reference proteome</keyword>
<protein>
    <submittedName>
        <fullName evidence="2">Secreted protein</fullName>
    </submittedName>
</protein>
<organism evidence="1 2">
    <name type="scientific">Caenorhabditis tropicalis</name>
    <dbReference type="NCBI Taxonomy" id="1561998"/>
    <lineage>
        <taxon>Eukaryota</taxon>
        <taxon>Metazoa</taxon>
        <taxon>Ecdysozoa</taxon>
        <taxon>Nematoda</taxon>
        <taxon>Chromadorea</taxon>
        <taxon>Rhabditida</taxon>
        <taxon>Rhabditina</taxon>
        <taxon>Rhabditomorpha</taxon>
        <taxon>Rhabditoidea</taxon>
        <taxon>Rhabditidae</taxon>
        <taxon>Peloderinae</taxon>
        <taxon>Caenorhabditis</taxon>
    </lineage>
</organism>
<dbReference type="WBParaSite" id="Csp11.Scaffold629.g15914.t1">
    <property type="protein sequence ID" value="Csp11.Scaffold629.g15914.t1"/>
    <property type="gene ID" value="Csp11.Scaffold629.g15914"/>
</dbReference>
<name>A0A1I7U8G1_9PELO</name>
<evidence type="ECO:0000313" key="1">
    <source>
        <dbReference type="Proteomes" id="UP000095282"/>
    </source>
</evidence>
<proteinExistence type="predicted"/>
<sequence>MVAILFALVTFDTNLIPILFHLFFGEIQECEVVGRANLRTFKFTFDFASSRVVDQVTGNQTYSKRHCLYLMGLNLQTCADIIQDPTTSYIYYFKIQI</sequence>
<dbReference type="AlphaFoldDB" id="A0A1I7U8G1"/>
<dbReference type="Proteomes" id="UP000095282">
    <property type="component" value="Unplaced"/>
</dbReference>
<reference evidence="2" key="1">
    <citation type="submission" date="2016-11" db="UniProtKB">
        <authorList>
            <consortium name="WormBaseParasite"/>
        </authorList>
    </citation>
    <scope>IDENTIFICATION</scope>
</reference>